<dbReference type="AlphaFoldDB" id="A0A3B1B6U1"/>
<keyword evidence="4" id="KW-1133">Transmembrane helix</keyword>
<keyword evidence="5" id="KW-0472">Membrane</keyword>
<gene>
    <name evidence="6" type="ORF">MNBD_ALPHA03-235</name>
</gene>
<evidence type="ECO:0000256" key="2">
    <source>
        <dbReference type="ARBA" id="ARBA00022475"/>
    </source>
</evidence>
<dbReference type="InterPro" id="IPR003400">
    <property type="entry name" value="ExbD"/>
</dbReference>
<feature type="non-terminal residue" evidence="6">
    <location>
        <position position="30"/>
    </location>
</feature>
<keyword evidence="2" id="KW-1003">Cell membrane</keyword>
<evidence type="ECO:0000256" key="4">
    <source>
        <dbReference type="ARBA" id="ARBA00022989"/>
    </source>
</evidence>
<proteinExistence type="predicted"/>
<protein>
    <submittedName>
        <fullName evidence="6">Biopolymer transport protein ExbD/TolR</fullName>
    </submittedName>
</protein>
<reference evidence="6" key="1">
    <citation type="submission" date="2018-06" db="EMBL/GenBank/DDBJ databases">
        <authorList>
            <person name="Zhirakovskaya E."/>
        </authorList>
    </citation>
    <scope>NUCLEOTIDE SEQUENCE</scope>
</reference>
<dbReference type="Pfam" id="PF02472">
    <property type="entry name" value="ExbD"/>
    <property type="match status" value="1"/>
</dbReference>
<dbReference type="GO" id="GO:0005886">
    <property type="term" value="C:plasma membrane"/>
    <property type="evidence" value="ECO:0007669"/>
    <property type="project" value="UniProtKB-SubCell"/>
</dbReference>
<dbReference type="GO" id="GO:0022857">
    <property type="term" value="F:transmembrane transporter activity"/>
    <property type="evidence" value="ECO:0007669"/>
    <property type="project" value="InterPro"/>
</dbReference>
<keyword evidence="3" id="KW-0812">Transmembrane</keyword>
<evidence type="ECO:0000256" key="5">
    <source>
        <dbReference type="ARBA" id="ARBA00023136"/>
    </source>
</evidence>
<dbReference type="EMBL" id="UOFW01000211">
    <property type="protein sequence ID" value="VAX07613.1"/>
    <property type="molecule type" value="Genomic_DNA"/>
</dbReference>
<comment type="subcellular location">
    <subcellularLocation>
        <location evidence="1">Cell membrane</location>
        <topology evidence="1">Single-pass membrane protein</topology>
    </subcellularLocation>
</comment>
<evidence type="ECO:0000256" key="1">
    <source>
        <dbReference type="ARBA" id="ARBA00004162"/>
    </source>
</evidence>
<name>A0A3B1B6U1_9ZZZZ</name>
<evidence type="ECO:0000256" key="3">
    <source>
        <dbReference type="ARBA" id="ARBA00022692"/>
    </source>
</evidence>
<organism evidence="6">
    <name type="scientific">hydrothermal vent metagenome</name>
    <dbReference type="NCBI Taxonomy" id="652676"/>
    <lineage>
        <taxon>unclassified sequences</taxon>
        <taxon>metagenomes</taxon>
        <taxon>ecological metagenomes</taxon>
    </lineage>
</organism>
<accession>A0A3B1B6U1</accession>
<evidence type="ECO:0000313" key="6">
    <source>
        <dbReference type="EMBL" id="VAX07613.1"/>
    </source>
</evidence>
<sequence>MRRHASKTSDGDAEIDMTPMLDIVFIMLIF</sequence>